<sequence>MGLISYLVVTAIGGAAVTLCPPLIGPVASLVGMGSAGVGAGTIAAGAQAYVGNVVAGSIFSTLQAVAMASPTP</sequence>
<keyword evidence="1" id="KW-0732">Signal</keyword>
<evidence type="ECO:0000313" key="2">
    <source>
        <dbReference type="EMBL" id="BAN20197.1"/>
    </source>
</evidence>
<dbReference type="AlphaFoldDB" id="R4WQM3"/>
<dbReference type="Gene3D" id="6.10.110.10">
    <property type="match status" value="1"/>
</dbReference>
<reference evidence="2" key="1">
    <citation type="journal article" date="2013" name="PLoS ONE">
        <title>Gene expression in gut symbiotic organ of stinkbug affected by extracellular bacterial symbiont.</title>
        <authorList>
            <person name="Futahashi R."/>
            <person name="Tanaka K."/>
            <person name="Tanahashi M."/>
            <person name="Nikoh N."/>
            <person name="Kikuchi Y."/>
            <person name="Lee B.L."/>
            <person name="Fukatsu T."/>
        </authorList>
    </citation>
    <scope>NUCLEOTIDE SEQUENCE</scope>
    <source>
        <tissue evidence="2">Midgut</tissue>
    </source>
</reference>
<evidence type="ECO:0000256" key="1">
    <source>
        <dbReference type="SAM" id="SignalP"/>
    </source>
</evidence>
<accession>R4WQM3</accession>
<dbReference type="InterPro" id="IPR038213">
    <property type="entry name" value="IFI6/IFI27-like_sf"/>
</dbReference>
<proteinExistence type="evidence at transcript level"/>
<feature type="chain" id="PRO_5004372595" evidence="1">
    <location>
        <begin position="17"/>
        <end position="73"/>
    </location>
</feature>
<dbReference type="EMBL" id="AK416982">
    <property type="protein sequence ID" value="BAN20197.1"/>
    <property type="molecule type" value="mRNA"/>
</dbReference>
<organism evidence="2">
    <name type="scientific">Riptortus pedestris</name>
    <name type="common">Bean bug</name>
    <dbReference type="NCBI Taxonomy" id="329032"/>
    <lineage>
        <taxon>Eukaryota</taxon>
        <taxon>Metazoa</taxon>
        <taxon>Ecdysozoa</taxon>
        <taxon>Arthropoda</taxon>
        <taxon>Hexapoda</taxon>
        <taxon>Insecta</taxon>
        <taxon>Pterygota</taxon>
        <taxon>Neoptera</taxon>
        <taxon>Paraneoptera</taxon>
        <taxon>Hemiptera</taxon>
        <taxon>Heteroptera</taxon>
        <taxon>Panheteroptera</taxon>
        <taxon>Pentatomomorpha</taxon>
        <taxon>Coreoidea</taxon>
        <taxon>Alydidae</taxon>
        <taxon>Riptortus</taxon>
    </lineage>
</organism>
<protein>
    <submittedName>
        <fullName evidence="2">Uncharacterized protein</fullName>
    </submittedName>
</protein>
<feature type="signal peptide" evidence="1">
    <location>
        <begin position="1"/>
        <end position="16"/>
    </location>
</feature>
<name>R4WQM3_RIPPE</name>